<dbReference type="AlphaFoldDB" id="A0A0D2ETB6"/>
<dbReference type="STRING" id="348802.A0A0D2ETB6"/>
<dbReference type="RefSeq" id="XP_013319537.1">
    <property type="nucleotide sequence ID" value="XM_013464083.1"/>
</dbReference>
<protein>
    <submittedName>
        <fullName evidence="3">Uncharacterized protein</fullName>
    </submittedName>
</protein>
<evidence type="ECO:0000313" key="4">
    <source>
        <dbReference type="Proteomes" id="UP000054342"/>
    </source>
</evidence>
<feature type="compositionally biased region" description="Basic and acidic residues" evidence="2">
    <location>
        <begin position="252"/>
        <end position="267"/>
    </location>
</feature>
<feature type="region of interest" description="Disordered" evidence="2">
    <location>
        <begin position="56"/>
        <end position="114"/>
    </location>
</feature>
<feature type="coiled-coil region" evidence="1">
    <location>
        <begin position="388"/>
        <end position="459"/>
    </location>
</feature>
<keyword evidence="1" id="KW-0175">Coiled coil</keyword>
<dbReference type="EMBL" id="KN847318">
    <property type="protein sequence ID" value="KIW58953.1"/>
    <property type="molecule type" value="Genomic_DNA"/>
</dbReference>
<dbReference type="HOGENOM" id="CLU_039528_0_0_1"/>
<sequence length="466" mass="51770">MEMVIPFLPEATLDAHPAFARLWTYITTEILEDDASRKSVNEERVGRWQAQVKARRDNFEFGGAGRSRSGGEEEEQDQSLPEHEEAMDDGYGGARRSQVDGQARGRRKGMKENDKEKLRLEEALNKARVETMQLEILTDVLREISQSSQSKQLTLGLRDDLLVISAYIDASRSNSPGRSEAGSDARKGLLSIDGQELLEDDIVLFKENMSTVADVVGKRLVEIESGLAKLAGIAALDEEEQEQDDQQAGGIRYDEGTSTRAPERDSMNRATPGDRPSKDLSTLFSSLTAQVDHLATLRQTLPTRLTTMSGTLTTLLALQRDLLSQQLRTLEATKHGVISRHAQARMTFFATVARAMDLKTRVLLLEERCKIETGEHADARKAFVGDKIAELDGQEARLDQRIRELQGALDEYERAGEDAGYGRDGGVGVHVMTKLGRKYGAVEREMEEVRADIARLEAQTQIGRGR</sequence>
<proteinExistence type="predicted"/>
<evidence type="ECO:0000256" key="1">
    <source>
        <dbReference type="SAM" id="Coils"/>
    </source>
</evidence>
<reference evidence="3 4" key="1">
    <citation type="submission" date="2015-01" db="EMBL/GenBank/DDBJ databases">
        <title>The Genome Sequence of Exophiala xenobiotica CBS118157.</title>
        <authorList>
            <consortium name="The Broad Institute Genomics Platform"/>
            <person name="Cuomo C."/>
            <person name="de Hoog S."/>
            <person name="Gorbushina A."/>
            <person name="Stielow B."/>
            <person name="Teixiera M."/>
            <person name="Abouelleil A."/>
            <person name="Chapman S.B."/>
            <person name="Priest M."/>
            <person name="Young S.K."/>
            <person name="Wortman J."/>
            <person name="Nusbaum C."/>
            <person name="Birren B."/>
        </authorList>
    </citation>
    <scope>NUCLEOTIDE SEQUENCE [LARGE SCALE GENOMIC DNA]</scope>
    <source>
        <strain evidence="3 4">CBS 118157</strain>
    </source>
</reference>
<keyword evidence="4" id="KW-1185">Reference proteome</keyword>
<dbReference type="OrthoDB" id="66964at2759"/>
<accession>A0A0D2ETB6</accession>
<name>A0A0D2ETB6_9EURO</name>
<organism evidence="3 4">
    <name type="scientific">Exophiala xenobiotica</name>
    <dbReference type="NCBI Taxonomy" id="348802"/>
    <lineage>
        <taxon>Eukaryota</taxon>
        <taxon>Fungi</taxon>
        <taxon>Dikarya</taxon>
        <taxon>Ascomycota</taxon>
        <taxon>Pezizomycotina</taxon>
        <taxon>Eurotiomycetes</taxon>
        <taxon>Chaetothyriomycetidae</taxon>
        <taxon>Chaetothyriales</taxon>
        <taxon>Herpotrichiellaceae</taxon>
        <taxon>Exophiala</taxon>
    </lineage>
</organism>
<gene>
    <name evidence="3" type="ORF">PV05_03443</name>
</gene>
<dbReference type="Proteomes" id="UP000054342">
    <property type="component" value="Unassembled WGS sequence"/>
</dbReference>
<evidence type="ECO:0000256" key="2">
    <source>
        <dbReference type="SAM" id="MobiDB-lite"/>
    </source>
</evidence>
<evidence type="ECO:0000313" key="3">
    <source>
        <dbReference type="EMBL" id="KIW58953.1"/>
    </source>
</evidence>
<dbReference type="GeneID" id="25325351"/>
<feature type="region of interest" description="Disordered" evidence="2">
    <location>
        <begin position="238"/>
        <end position="277"/>
    </location>
</feature>